<comment type="caution">
    <text evidence="1">The sequence shown here is derived from an EMBL/GenBank/DDBJ whole genome shotgun (WGS) entry which is preliminary data.</text>
</comment>
<name>A0A9K3J7R1_HELAN</name>
<reference evidence="1" key="1">
    <citation type="journal article" date="2017" name="Nature">
        <title>The sunflower genome provides insights into oil metabolism, flowering and Asterid evolution.</title>
        <authorList>
            <person name="Badouin H."/>
            <person name="Gouzy J."/>
            <person name="Grassa C.J."/>
            <person name="Murat F."/>
            <person name="Staton S.E."/>
            <person name="Cottret L."/>
            <person name="Lelandais-Briere C."/>
            <person name="Owens G.L."/>
            <person name="Carrere S."/>
            <person name="Mayjonade B."/>
            <person name="Legrand L."/>
            <person name="Gill N."/>
            <person name="Kane N.C."/>
            <person name="Bowers J.E."/>
            <person name="Hubner S."/>
            <person name="Bellec A."/>
            <person name="Berard A."/>
            <person name="Berges H."/>
            <person name="Blanchet N."/>
            <person name="Boniface M.C."/>
            <person name="Brunel D."/>
            <person name="Catrice O."/>
            <person name="Chaidir N."/>
            <person name="Claudel C."/>
            <person name="Donnadieu C."/>
            <person name="Faraut T."/>
            <person name="Fievet G."/>
            <person name="Helmstetter N."/>
            <person name="King M."/>
            <person name="Knapp S.J."/>
            <person name="Lai Z."/>
            <person name="Le Paslier M.C."/>
            <person name="Lippi Y."/>
            <person name="Lorenzon L."/>
            <person name="Mandel J.R."/>
            <person name="Marage G."/>
            <person name="Marchand G."/>
            <person name="Marquand E."/>
            <person name="Bret-Mestries E."/>
            <person name="Morien E."/>
            <person name="Nambeesan S."/>
            <person name="Nguyen T."/>
            <person name="Pegot-Espagnet P."/>
            <person name="Pouilly N."/>
            <person name="Raftis F."/>
            <person name="Sallet E."/>
            <person name="Schiex T."/>
            <person name="Thomas J."/>
            <person name="Vandecasteele C."/>
            <person name="Vares D."/>
            <person name="Vear F."/>
            <person name="Vautrin S."/>
            <person name="Crespi M."/>
            <person name="Mangin B."/>
            <person name="Burke J.M."/>
            <person name="Salse J."/>
            <person name="Munos S."/>
            <person name="Vincourt P."/>
            <person name="Rieseberg L.H."/>
            <person name="Langlade N.B."/>
        </authorList>
    </citation>
    <scope>NUCLEOTIDE SEQUENCE</scope>
    <source>
        <tissue evidence="1">Leaves</tissue>
    </source>
</reference>
<gene>
    <name evidence="1" type="ORF">HanXRQr2_Chr04g0163011</name>
</gene>
<organism evidence="1 2">
    <name type="scientific">Helianthus annuus</name>
    <name type="common">Common sunflower</name>
    <dbReference type="NCBI Taxonomy" id="4232"/>
    <lineage>
        <taxon>Eukaryota</taxon>
        <taxon>Viridiplantae</taxon>
        <taxon>Streptophyta</taxon>
        <taxon>Embryophyta</taxon>
        <taxon>Tracheophyta</taxon>
        <taxon>Spermatophyta</taxon>
        <taxon>Magnoliopsida</taxon>
        <taxon>eudicotyledons</taxon>
        <taxon>Gunneridae</taxon>
        <taxon>Pentapetalae</taxon>
        <taxon>asterids</taxon>
        <taxon>campanulids</taxon>
        <taxon>Asterales</taxon>
        <taxon>Asteraceae</taxon>
        <taxon>Asteroideae</taxon>
        <taxon>Heliantheae alliance</taxon>
        <taxon>Heliantheae</taxon>
        <taxon>Helianthus</taxon>
    </lineage>
</organism>
<dbReference type="EMBL" id="MNCJ02000319">
    <property type="protein sequence ID" value="KAF5809911.1"/>
    <property type="molecule type" value="Genomic_DNA"/>
</dbReference>
<reference evidence="1" key="2">
    <citation type="submission" date="2020-06" db="EMBL/GenBank/DDBJ databases">
        <title>Helianthus annuus Genome sequencing and assembly Release 2.</title>
        <authorList>
            <person name="Gouzy J."/>
            <person name="Langlade N."/>
            <person name="Munos S."/>
        </authorList>
    </citation>
    <scope>NUCLEOTIDE SEQUENCE</scope>
    <source>
        <tissue evidence="1">Leaves</tissue>
    </source>
</reference>
<accession>A0A9K3J7R1</accession>
<keyword evidence="2" id="KW-1185">Reference proteome</keyword>
<dbReference type="Proteomes" id="UP000215914">
    <property type="component" value="Unassembled WGS sequence"/>
</dbReference>
<evidence type="ECO:0000313" key="1">
    <source>
        <dbReference type="EMBL" id="KAF5809911.1"/>
    </source>
</evidence>
<evidence type="ECO:0000313" key="2">
    <source>
        <dbReference type="Proteomes" id="UP000215914"/>
    </source>
</evidence>
<dbReference type="AlphaFoldDB" id="A0A9K3J7R1"/>
<dbReference type="Gramene" id="mRNA:HanXRQr2_Chr04g0163011">
    <property type="protein sequence ID" value="CDS:HanXRQr2_Chr04g0163011.1"/>
    <property type="gene ID" value="HanXRQr2_Chr04g0163011"/>
</dbReference>
<proteinExistence type="predicted"/>
<protein>
    <submittedName>
        <fullName evidence="1">Uncharacterized protein</fullName>
    </submittedName>
</protein>
<sequence length="52" mass="5851">MYFPLKVVNRNVERKGGHGLTELSRFSYAGQPSPVAVTRTFSSLVMKIMHVL</sequence>